<dbReference type="PANTHER" id="PTHR31151">
    <property type="entry name" value="PROLINE-TRNA LIGASE (DUF1680)"/>
    <property type="match status" value="1"/>
</dbReference>
<evidence type="ECO:0000256" key="2">
    <source>
        <dbReference type="SAM" id="Phobius"/>
    </source>
</evidence>
<dbReference type="AlphaFoldDB" id="A0A7J7GAX7"/>
<feature type="transmembrane region" description="Helical" evidence="2">
    <location>
        <begin position="238"/>
        <end position="263"/>
    </location>
</feature>
<keyword evidence="5" id="KW-1185">Reference proteome</keyword>
<accession>A0A7J7GAX7</accession>
<protein>
    <recommendedName>
        <fullName evidence="3">Non-reducing end beta-L-arabinofuranosidase-like GH127 catalytic domain-containing protein</fullName>
    </recommendedName>
</protein>
<keyword evidence="2" id="KW-1133">Transmembrane helix</keyword>
<dbReference type="EMBL" id="JACBKZ010000012">
    <property type="protein sequence ID" value="KAF5937899.1"/>
    <property type="molecule type" value="Genomic_DNA"/>
</dbReference>
<name>A0A7J7GAX7_CAMSI</name>
<organism evidence="4 5">
    <name type="scientific">Camellia sinensis</name>
    <name type="common">Tea plant</name>
    <name type="synonym">Thea sinensis</name>
    <dbReference type="NCBI Taxonomy" id="4442"/>
    <lineage>
        <taxon>Eukaryota</taxon>
        <taxon>Viridiplantae</taxon>
        <taxon>Streptophyta</taxon>
        <taxon>Embryophyta</taxon>
        <taxon>Tracheophyta</taxon>
        <taxon>Spermatophyta</taxon>
        <taxon>Magnoliopsida</taxon>
        <taxon>eudicotyledons</taxon>
        <taxon>Gunneridae</taxon>
        <taxon>Pentapetalae</taxon>
        <taxon>asterids</taxon>
        <taxon>Ericales</taxon>
        <taxon>Theaceae</taxon>
        <taxon>Camellia</taxon>
    </lineage>
</organism>
<keyword evidence="2" id="KW-0812">Transmembrane</keyword>
<proteinExistence type="predicted"/>
<dbReference type="InterPro" id="IPR012878">
    <property type="entry name" value="Beta-AFase-like_GH127_cat"/>
</dbReference>
<evidence type="ECO:0000259" key="3">
    <source>
        <dbReference type="Pfam" id="PF07944"/>
    </source>
</evidence>
<dbReference type="PANTHER" id="PTHR31151:SF0">
    <property type="entry name" value="PROLINE-TRNA LIGASE (DUF1680)"/>
    <property type="match status" value="1"/>
</dbReference>
<evidence type="ECO:0000256" key="1">
    <source>
        <dbReference type="SAM" id="MobiDB-lite"/>
    </source>
</evidence>
<comment type="caution">
    <text evidence="4">The sequence shown here is derived from an EMBL/GenBank/DDBJ whole genome shotgun (WGS) entry which is preliminary data.</text>
</comment>
<reference evidence="5" key="1">
    <citation type="journal article" date="2020" name="Nat. Commun.">
        <title>Genome assembly of wild tea tree DASZ reveals pedigree and selection history of tea varieties.</title>
        <authorList>
            <person name="Zhang W."/>
            <person name="Zhang Y."/>
            <person name="Qiu H."/>
            <person name="Guo Y."/>
            <person name="Wan H."/>
            <person name="Zhang X."/>
            <person name="Scossa F."/>
            <person name="Alseekh S."/>
            <person name="Zhang Q."/>
            <person name="Wang P."/>
            <person name="Xu L."/>
            <person name="Schmidt M.H."/>
            <person name="Jia X."/>
            <person name="Li D."/>
            <person name="Zhu A."/>
            <person name="Guo F."/>
            <person name="Chen W."/>
            <person name="Ni D."/>
            <person name="Usadel B."/>
            <person name="Fernie A.R."/>
            <person name="Wen W."/>
        </authorList>
    </citation>
    <scope>NUCLEOTIDE SEQUENCE [LARGE SCALE GENOMIC DNA]</scope>
    <source>
        <strain evidence="5">cv. G240</strain>
    </source>
</reference>
<evidence type="ECO:0000313" key="4">
    <source>
        <dbReference type="EMBL" id="KAF5937899.1"/>
    </source>
</evidence>
<gene>
    <name evidence="4" type="ORF">HYC85_025405</name>
</gene>
<sequence>MAGLLDQYILAENAQALKMLARMVDYFYNRVLNVITKYSVEKHYLSLNEETGGMNDVLYKLYAVMRERESERRREETEETEAKERERETQRGDYLGRRLERLKPRLRRLDHWSSIDVGGLRSTSEVCDRRRRAASERQSFDQLQRLRLRERASTERERADDISGFHANTHIPVVIGSQMRYEVTGDSLYKEIGTFFVDIVNSSHSYATGGTLTRNAKGLVTSAIAVGLGALTHTLGTLVLAIGASGFATAAAATAIGIVVGSFR</sequence>
<reference evidence="4 5" key="2">
    <citation type="submission" date="2020-07" db="EMBL/GenBank/DDBJ databases">
        <title>Genome assembly of wild tea tree DASZ reveals pedigree and selection history of tea varieties.</title>
        <authorList>
            <person name="Zhang W."/>
        </authorList>
    </citation>
    <scope>NUCLEOTIDE SEQUENCE [LARGE SCALE GENOMIC DNA]</scope>
    <source>
        <strain evidence="5">cv. G240</strain>
        <tissue evidence="4">Leaf</tissue>
    </source>
</reference>
<keyword evidence="2" id="KW-0472">Membrane</keyword>
<dbReference type="Pfam" id="PF07944">
    <property type="entry name" value="Beta-AFase-like_GH127_cat"/>
    <property type="match status" value="1"/>
</dbReference>
<feature type="region of interest" description="Disordered" evidence="1">
    <location>
        <begin position="70"/>
        <end position="90"/>
    </location>
</feature>
<evidence type="ECO:0000313" key="5">
    <source>
        <dbReference type="Proteomes" id="UP000593564"/>
    </source>
</evidence>
<dbReference type="Proteomes" id="UP000593564">
    <property type="component" value="Unassembled WGS sequence"/>
</dbReference>
<feature type="domain" description="Non-reducing end beta-L-arabinofuranosidase-like GH127 catalytic" evidence="3">
    <location>
        <begin position="1"/>
        <end position="213"/>
    </location>
</feature>